<dbReference type="Proteomes" id="UP000005017">
    <property type="component" value="Unassembled WGS sequence"/>
</dbReference>
<protein>
    <recommendedName>
        <fullName evidence="8">Riboflavin transporter</fullName>
    </recommendedName>
</protein>
<feature type="transmembrane region" description="Helical" evidence="9">
    <location>
        <begin position="18"/>
        <end position="41"/>
    </location>
</feature>
<feature type="transmembrane region" description="Helical" evidence="9">
    <location>
        <begin position="147"/>
        <end position="167"/>
    </location>
</feature>
<evidence type="ECO:0000313" key="10">
    <source>
        <dbReference type="EMBL" id="EFC05193.1"/>
    </source>
</evidence>
<evidence type="ECO:0000256" key="2">
    <source>
        <dbReference type="ARBA" id="ARBA00005540"/>
    </source>
</evidence>
<name>D2MQC4_9FIRM</name>
<dbReference type="GO" id="GO:0032217">
    <property type="term" value="F:riboflavin transmembrane transporter activity"/>
    <property type="evidence" value="ECO:0007669"/>
    <property type="project" value="UniProtKB-UniRule"/>
</dbReference>
<comment type="subcellular location">
    <subcellularLocation>
        <location evidence="1">Cell membrane</location>
        <topology evidence="1">Multi-pass membrane protein</topology>
    </subcellularLocation>
</comment>
<keyword evidence="6 9" id="KW-1133">Transmembrane helix</keyword>
<dbReference type="eggNOG" id="COG3601">
    <property type="taxonomic scope" value="Bacteria"/>
</dbReference>
<evidence type="ECO:0000256" key="5">
    <source>
        <dbReference type="ARBA" id="ARBA00022692"/>
    </source>
</evidence>
<feature type="transmembrane region" description="Helical" evidence="9">
    <location>
        <begin position="85"/>
        <end position="107"/>
    </location>
</feature>
<evidence type="ECO:0000256" key="3">
    <source>
        <dbReference type="ARBA" id="ARBA00022448"/>
    </source>
</evidence>
<dbReference type="InterPro" id="IPR024529">
    <property type="entry name" value="ECF_trnsprt_substrate-spec"/>
</dbReference>
<accession>D2MQC4</accession>
<feature type="transmembrane region" description="Helical" evidence="9">
    <location>
        <begin position="173"/>
        <end position="197"/>
    </location>
</feature>
<dbReference type="STRING" id="679192.HMPREF9013_0474"/>
<evidence type="ECO:0000256" key="4">
    <source>
        <dbReference type="ARBA" id="ARBA00022475"/>
    </source>
</evidence>
<dbReference type="RefSeq" id="WP_006627587.1">
    <property type="nucleotide sequence ID" value="NZ_ADFR01000016.1"/>
</dbReference>
<evidence type="ECO:0000256" key="1">
    <source>
        <dbReference type="ARBA" id="ARBA00004651"/>
    </source>
</evidence>
<feature type="transmembrane region" description="Helical" evidence="9">
    <location>
        <begin position="119"/>
        <end position="140"/>
    </location>
</feature>
<dbReference type="EMBL" id="ADFR01000016">
    <property type="protein sequence ID" value="EFC05193.1"/>
    <property type="molecule type" value="Genomic_DNA"/>
</dbReference>
<evidence type="ECO:0000256" key="7">
    <source>
        <dbReference type="ARBA" id="ARBA00023136"/>
    </source>
</evidence>
<dbReference type="PIRSF" id="PIRSF037778">
    <property type="entry name" value="UCP037778_transp_RibU"/>
    <property type="match status" value="1"/>
</dbReference>
<dbReference type="GO" id="GO:0005886">
    <property type="term" value="C:plasma membrane"/>
    <property type="evidence" value="ECO:0007669"/>
    <property type="project" value="UniProtKB-SubCell"/>
</dbReference>
<keyword evidence="3 8" id="KW-0813">Transport</keyword>
<dbReference type="InterPro" id="IPR025720">
    <property type="entry name" value="RibU"/>
</dbReference>
<reference evidence="11" key="1">
    <citation type="submission" date="2009-12" db="EMBL/GenBank/DDBJ databases">
        <title>Sequence of Clostridiales genomosp. BVAB3 str. UPII9-5.</title>
        <authorList>
            <person name="Madupu R."/>
            <person name="Durkin A.S."/>
            <person name="Torralba M."/>
            <person name="Methe B."/>
            <person name="Sutton G.G."/>
            <person name="Strausberg R.L."/>
            <person name="Nelson K.E."/>
        </authorList>
    </citation>
    <scope>NUCLEOTIDE SEQUENCE [LARGE SCALE GENOMIC DNA]</scope>
    <source>
        <strain evidence="11">W1219</strain>
    </source>
</reference>
<comment type="caution">
    <text evidence="10">The sequence shown here is derived from an EMBL/GenBank/DDBJ whole genome shotgun (WGS) entry which is preliminary data.</text>
</comment>
<sequence>MSENVQTVERKVSTIKRVALMAIMGALAFVLMSIEFPLPFIAPPFYKFDLSEVAVLIGGFSLGPFAAVCIEALKIVLHLLFKGTVTAFVGELANFLIGLSFVLPAMFIYKKQKTKKNAFIGLGVGTIVMATTGVIANYFLLLPAYAYFFHTSISSIVKAGQAIIPLIQDSLGFVLLSVLPFNLIKGIIVSICTLLLYKSISPLLHR</sequence>
<keyword evidence="11" id="KW-1185">Reference proteome</keyword>
<evidence type="ECO:0000256" key="8">
    <source>
        <dbReference type="PIRNR" id="PIRNR037778"/>
    </source>
</evidence>
<dbReference type="Pfam" id="PF12822">
    <property type="entry name" value="ECF_trnsprt"/>
    <property type="match status" value="1"/>
</dbReference>
<keyword evidence="4 8" id="KW-1003">Cell membrane</keyword>
<keyword evidence="5 9" id="KW-0812">Transmembrane</keyword>
<comment type="similarity">
    <text evidence="2 8">Belongs to the prokaryotic riboflavin transporter (P-RFT) (TC 2.A.87) family.</text>
</comment>
<keyword evidence="7 8" id="KW-0472">Membrane</keyword>
<dbReference type="Gene3D" id="1.10.1760.20">
    <property type="match status" value="1"/>
</dbReference>
<proteinExistence type="inferred from homology"/>
<gene>
    <name evidence="10" type="ORF">HMPREF9013_0474</name>
</gene>
<dbReference type="PANTHER" id="PTHR38438">
    <property type="entry name" value="RIBOFLAVIN TRANSPORTER RIBU"/>
    <property type="match status" value="1"/>
</dbReference>
<evidence type="ECO:0000313" key="11">
    <source>
        <dbReference type="Proteomes" id="UP000005017"/>
    </source>
</evidence>
<dbReference type="OrthoDB" id="9809216at2"/>
<dbReference type="PANTHER" id="PTHR38438:SF1">
    <property type="entry name" value="RIBOFLAVIN TRANSPORTER RIBU"/>
    <property type="match status" value="1"/>
</dbReference>
<organism evidence="10 11">
    <name type="scientific">Bulleidia extructa W1219</name>
    <dbReference type="NCBI Taxonomy" id="679192"/>
    <lineage>
        <taxon>Bacteria</taxon>
        <taxon>Bacillati</taxon>
        <taxon>Bacillota</taxon>
        <taxon>Erysipelotrichia</taxon>
        <taxon>Erysipelotrichales</taxon>
        <taxon>Erysipelotrichaceae</taxon>
        <taxon>Bulleidia</taxon>
    </lineage>
</organism>
<evidence type="ECO:0000256" key="9">
    <source>
        <dbReference type="SAM" id="Phobius"/>
    </source>
</evidence>
<evidence type="ECO:0000256" key="6">
    <source>
        <dbReference type="ARBA" id="ARBA00022989"/>
    </source>
</evidence>
<feature type="transmembrane region" description="Helical" evidence="9">
    <location>
        <begin position="53"/>
        <end position="73"/>
    </location>
</feature>
<comment type="function">
    <text evidence="8">Probably a riboflavin-binding protein that interacts with the energy-coupling factor (ECF) ABC-transporter complex.</text>
</comment>
<dbReference type="AlphaFoldDB" id="D2MQC4"/>